<name>A0A1J7J1C4_9PEZI</name>
<dbReference type="STRING" id="1408157.A0A1J7J1C4"/>
<organism evidence="8 9">
    <name type="scientific">Coniochaeta ligniaria NRRL 30616</name>
    <dbReference type="NCBI Taxonomy" id="1408157"/>
    <lineage>
        <taxon>Eukaryota</taxon>
        <taxon>Fungi</taxon>
        <taxon>Dikarya</taxon>
        <taxon>Ascomycota</taxon>
        <taxon>Pezizomycotina</taxon>
        <taxon>Sordariomycetes</taxon>
        <taxon>Sordariomycetidae</taxon>
        <taxon>Coniochaetales</taxon>
        <taxon>Coniochaetaceae</taxon>
        <taxon>Coniochaeta</taxon>
    </lineage>
</organism>
<evidence type="ECO:0000313" key="8">
    <source>
        <dbReference type="EMBL" id="OIW22964.1"/>
    </source>
</evidence>
<feature type="region of interest" description="Disordered" evidence="7">
    <location>
        <begin position="293"/>
        <end position="316"/>
    </location>
</feature>
<keyword evidence="4" id="KW-0819">tRNA processing</keyword>
<dbReference type="Pfam" id="PF04189">
    <property type="entry name" value="Gcd10p"/>
    <property type="match status" value="1"/>
</dbReference>
<keyword evidence="5" id="KW-0539">Nucleus</keyword>
<dbReference type="PANTHER" id="PTHR12945">
    <property type="entry name" value="TRANSLATION INITIATION FACTOR EIF3-RELATED"/>
    <property type="match status" value="1"/>
</dbReference>
<gene>
    <name evidence="8" type="ORF">CONLIGDRAFT_145427</name>
</gene>
<evidence type="ECO:0000256" key="1">
    <source>
        <dbReference type="ARBA" id="ARBA00004123"/>
    </source>
</evidence>
<evidence type="ECO:0000313" key="9">
    <source>
        <dbReference type="Proteomes" id="UP000182658"/>
    </source>
</evidence>
<dbReference type="Proteomes" id="UP000182658">
    <property type="component" value="Unassembled WGS sequence"/>
</dbReference>
<accession>A0A1J7J1C4</accession>
<evidence type="ECO:0000256" key="7">
    <source>
        <dbReference type="SAM" id="MobiDB-lite"/>
    </source>
</evidence>
<protein>
    <recommendedName>
        <fullName evidence="3">tRNA (adenine(58)-N(1))-methyltransferase non-catalytic subunit TRM6</fullName>
    </recommendedName>
    <alternativeName>
        <fullName evidence="6">tRNA(m1A58)-methyltransferase subunit TRM6</fullName>
    </alternativeName>
</protein>
<dbReference type="FunCoup" id="A0A1J7J1C4">
    <property type="interactions" value="924"/>
</dbReference>
<dbReference type="InParanoid" id="A0A1J7J1C4"/>
<dbReference type="InterPro" id="IPR017423">
    <property type="entry name" value="TRM6"/>
</dbReference>
<dbReference type="GO" id="GO:0005634">
    <property type="term" value="C:nucleus"/>
    <property type="evidence" value="ECO:0007669"/>
    <property type="project" value="UniProtKB-SubCell"/>
</dbReference>
<evidence type="ECO:0000256" key="4">
    <source>
        <dbReference type="ARBA" id="ARBA00022694"/>
    </source>
</evidence>
<evidence type="ECO:0000256" key="6">
    <source>
        <dbReference type="ARBA" id="ARBA00032319"/>
    </source>
</evidence>
<dbReference type="PANTHER" id="PTHR12945:SF0">
    <property type="entry name" value="TRNA (ADENINE(58)-N(1))-METHYLTRANSFERASE NON-CATALYTIC SUBUNIT TRM6"/>
    <property type="match status" value="1"/>
</dbReference>
<dbReference type="EMBL" id="KV875109">
    <property type="protein sequence ID" value="OIW22964.1"/>
    <property type="molecule type" value="Genomic_DNA"/>
</dbReference>
<reference evidence="8 9" key="1">
    <citation type="submission" date="2016-10" db="EMBL/GenBank/DDBJ databases">
        <title>Draft genome sequence of Coniochaeta ligniaria NRRL30616, a lignocellulolytic fungus for bioabatement of inhibitors in plant biomass hydrolysates.</title>
        <authorList>
            <consortium name="DOE Joint Genome Institute"/>
            <person name="Jimenez D.J."/>
            <person name="Hector R.E."/>
            <person name="Riley R."/>
            <person name="Sun H."/>
            <person name="Grigoriev I.V."/>
            <person name="Van Elsas J.D."/>
            <person name="Nichols N.N."/>
        </authorList>
    </citation>
    <scope>NUCLEOTIDE SEQUENCE [LARGE SCALE GENOMIC DNA]</scope>
    <source>
        <strain evidence="8 9">NRRL 30616</strain>
    </source>
</reference>
<evidence type="ECO:0000256" key="2">
    <source>
        <dbReference type="ARBA" id="ARBA00008320"/>
    </source>
</evidence>
<keyword evidence="9" id="KW-1185">Reference proteome</keyword>
<dbReference type="AlphaFoldDB" id="A0A1J7J1C4"/>
<proteinExistence type="inferred from homology"/>
<dbReference type="GO" id="GO:0031515">
    <property type="term" value="C:tRNA (m1A) methyltransferase complex"/>
    <property type="evidence" value="ECO:0007669"/>
    <property type="project" value="InterPro"/>
</dbReference>
<sequence length="636" mass="70110">MYSVVQPNGWVALKLPSDTTKVLQVVPNTTISLGKYGAFPSNLIIHRPYHLTYELEDKREGESFCRLRVVPSSELYADVFAEESGMCSAPADDSDRIISATDGVEYSLVDPESGKVVARSNREIIDDNARQTLTMEEIEELKRDGTGAGKDIIAKLLLSHTALDQKTSFSLAKYKLLKTKKYIRRFQVLPLDVPLLGKWMLEEKDSARVLDMRDEMIGLVGCWANVHFGGEDVLLDGPSSSDPEATNDDITEAERLRRLKEEAKPMNGRWLVIDDTSGFLVAAMAERMGILYQDEKDPSEQTATENHIEKEESDGADDQAIEVPAITPLETKVDNGAEATTAAAAESTHQHTPYRPRSHDFQIPFSQTNTITVLHAANQPNLSFLNYYGFDIQNPNHPPHPLLNHLLTLTWLQLLNPETDAAYSTNPPSVSSAQLGAMKPNRRGTYHRKRRRFARTRHIVDSARAGNFSGLAVASTMDNISILQHALPLLAGGAQIAIYSPTLEPLAELADCFSVARRSAWMNPETAPAETVGKTAAELERWEGNDDFPLNPTLVLGASIQTSRARKWQVLPGRTHPTMTDRGGAEGYVLTGWRARPAEGRVEARGKHTGKRRKVDDKGASESAAATPVSDGVQVL</sequence>
<dbReference type="OrthoDB" id="10254665at2759"/>
<evidence type="ECO:0000256" key="5">
    <source>
        <dbReference type="ARBA" id="ARBA00023242"/>
    </source>
</evidence>
<evidence type="ECO:0000256" key="3">
    <source>
        <dbReference type="ARBA" id="ARBA00021704"/>
    </source>
</evidence>
<dbReference type="GO" id="GO:0030488">
    <property type="term" value="P:tRNA methylation"/>
    <property type="evidence" value="ECO:0007669"/>
    <property type="project" value="InterPro"/>
</dbReference>
<feature type="region of interest" description="Disordered" evidence="7">
    <location>
        <begin position="601"/>
        <end position="636"/>
    </location>
</feature>
<comment type="similarity">
    <text evidence="2">Belongs to the TRM6/GCD10 family.</text>
</comment>
<comment type="subcellular location">
    <subcellularLocation>
        <location evidence="1">Nucleus</location>
    </subcellularLocation>
</comment>